<evidence type="ECO:0000256" key="1">
    <source>
        <dbReference type="SAM" id="SignalP"/>
    </source>
</evidence>
<evidence type="ECO:0000313" key="4">
    <source>
        <dbReference type="Proteomes" id="UP000475582"/>
    </source>
</evidence>
<proteinExistence type="predicted"/>
<name>A0A6L6PRB3_9BURK</name>
<dbReference type="InterPro" id="IPR018637">
    <property type="entry name" value="DUF2059"/>
</dbReference>
<dbReference type="RefSeq" id="WP_155467528.1">
    <property type="nucleotide sequence ID" value="NZ_WNKY01000055.1"/>
</dbReference>
<gene>
    <name evidence="3" type="ORF">GM676_27845</name>
</gene>
<dbReference type="Proteomes" id="UP000475582">
    <property type="component" value="Unassembled WGS sequence"/>
</dbReference>
<reference evidence="3 4" key="1">
    <citation type="submission" date="2019-11" db="EMBL/GenBank/DDBJ databases">
        <title>Type strains purchased from KCTC, JCM and DSMZ.</title>
        <authorList>
            <person name="Lu H."/>
        </authorList>
    </citation>
    <scope>NUCLEOTIDE SEQUENCE [LARGE SCALE GENOMIC DNA]</scope>
    <source>
        <strain evidence="3 4">KCTC 22382</strain>
    </source>
</reference>
<feature type="domain" description="DUF2059" evidence="2">
    <location>
        <begin position="111"/>
        <end position="166"/>
    </location>
</feature>
<organism evidence="3 4">
    <name type="scientific">Duganella radicis</name>
    <dbReference type="NCBI Taxonomy" id="551988"/>
    <lineage>
        <taxon>Bacteria</taxon>
        <taxon>Pseudomonadati</taxon>
        <taxon>Pseudomonadota</taxon>
        <taxon>Betaproteobacteria</taxon>
        <taxon>Burkholderiales</taxon>
        <taxon>Oxalobacteraceae</taxon>
        <taxon>Telluria group</taxon>
        <taxon>Duganella</taxon>
    </lineage>
</organism>
<keyword evidence="1" id="KW-0732">Signal</keyword>
<evidence type="ECO:0000313" key="3">
    <source>
        <dbReference type="EMBL" id="MTV41372.1"/>
    </source>
</evidence>
<sequence length="181" mass="19544">MKKIVASLVTSLALIGAAPSHAQAPAADPAATAAARELFDSMNYRQMMIGAMQQMSQGLGVSMRAGAEAGIKNNPNLSADDKQKALARMEAELPRVIKTLQDVMGDPTLVDEILAETVPLYARTFTADELKQVTAFYRTPVGAKMLTSMPKLMGEGMQLGQQIVQRRIGPLMQKLQQEQAK</sequence>
<protein>
    <submittedName>
        <fullName evidence="3">DUF2059 domain-containing protein</fullName>
    </submittedName>
</protein>
<comment type="caution">
    <text evidence="3">The sequence shown here is derived from an EMBL/GenBank/DDBJ whole genome shotgun (WGS) entry which is preliminary data.</text>
</comment>
<dbReference type="Pfam" id="PF09832">
    <property type="entry name" value="DUF2059"/>
    <property type="match status" value="1"/>
</dbReference>
<dbReference type="OrthoDB" id="8589964at2"/>
<keyword evidence="4" id="KW-1185">Reference proteome</keyword>
<accession>A0A6L6PRB3</accession>
<dbReference type="EMBL" id="WNKY01000055">
    <property type="protein sequence ID" value="MTV41372.1"/>
    <property type="molecule type" value="Genomic_DNA"/>
</dbReference>
<evidence type="ECO:0000259" key="2">
    <source>
        <dbReference type="Pfam" id="PF09832"/>
    </source>
</evidence>
<dbReference type="AlphaFoldDB" id="A0A6L6PRB3"/>
<feature type="signal peptide" evidence="1">
    <location>
        <begin position="1"/>
        <end position="22"/>
    </location>
</feature>
<feature type="chain" id="PRO_5026886413" evidence="1">
    <location>
        <begin position="23"/>
        <end position="181"/>
    </location>
</feature>